<organism evidence="3 4">
    <name type="scientific">Polyangium mundeleinium</name>
    <dbReference type="NCBI Taxonomy" id="2995306"/>
    <lineage>
        <taxon>Bacteria</taxon>
        <taxon>Pseudomonadati</taxon>
        <taxon>Myxococcota</taxon>
        <taxon>Polyangia</taxon>
        <taxon>Polyangiales</taxon>
        <taxon>Polyangiaceae</taxon>
        <taxon>Polyangium</taxon>
    </lineage>
</organism>
<feature type="region of interest" description="Disordered" evidence="1">
    <location>
        <begin position="1"/>
        <end position="78"/>
    </location>
</feature>
<dbReference type="InterPro" id="IPR004155">
    <property type="entry name" value="PBS_lyase_HEAT"/>
</dbReference>
<keyword evidence="4" id="KW-1185">Reference proteome</keyword>
<comment type="caution">
    <text evidence="3">The sequence shown here is derived from an EMBL/GenBank/DDBJ whole genome shotgun (WGS) entry which is preliminary data.</text>
</comment>
<evidence type="ECO:0000256" key="2">
    <source>
        <dbReference type="SAM" id="Phobius"/>
    </source>
</evidence>
<feature type="compositionally biased region" description="Gly residues" evidence="1">
    <location>
        <begin position="69"/>
        <end position="78"/>
    </location>
</feature>
<dbReference type="SMART" id="SM00567">
    <property type="entry name" value="EZ_HEAT"/>
    <property type="match status" value="4"/>
</dbReference>
<dbReference type="InterPro" id="IPR011989">
    <property type="entry name" value="ARM-like"/>
</dbReference>
<keyword evidence="2" id="KW-1133">Transmembrane helix</keyword>
<name>A0ABT5F614_9BACT</name>
<keyword evidence="2" id="KW-0472">Membrane</keyword>
<feature type="compositionally biased region" description="Pro residues" evidence="1">
    <location>
        <begin position="1"/>
        <end position="23"/>
    </location>
</feature>
<evidence type="ECO:0000313" key="3">
    <source>
        <dbReference type="EMBL" id="MDC0749049.1"/>
    </source>
</evidence>
<evidence type="ECO:0000313" key="4">
    <source>
        <dbReference type="Proteomes" id="UP001221411"/>
    </source>
</evidence>
<dbReference type="EMBL" id="JAQNDO010000001">
    <property type="protein sequence ID" value="MDC0749049.1"/>
    <property type="molecule type" value="Genomic_DNA"/>
</dbReference>
<dbReference type="PANTHER" id="PTHR12697:SF5">
    <property type="entry name" value="DEOXYHYPUSINE HYDROXYLASE"/>
    <property type="match status" value="1"/>
</dbReference>
<gene>
    <name evidence="3" type="ORF">POL67_47410</name>
</gene>
<accession>A0ABT5F614</accession>
<proteinExistence type="predicted"/>
<dbReference type="Proteomes" id="UP001221411">
    <property type="component" value="Unassembled WGS sequence"/>
</dbReference>
<dbReference type="RefSeq" id="WP_271928454.1">
    <property type="nucleotide sequence ID" value="NZ_JAQNDO010000001.1"/>
</dbReference>
<dbReference type="InterPro" id="IPR016024">
    <property type="entry name" value="ARM-type_fold"/>
</dbReference>
<dbReference type="Pfam" id="PF13646">
    <property type="entry name" value="HEAT_2"/>
    <property type="match status" value="1"/>
</dbReference>
<keyword evidence="2" id="KW-0812">Transmembrane</keyword>
<protein>
    <submittedName>
        <fullName evidence="3">HEAT repeat domain-containing protein</fullName>
    </submittedName>
</protein>
<dbReference type="PANTHER" id="PTHR12697">
    <property type="entry name" value="PBS LYASE HEAT-LIKE PROTEIN"/>
    <property type="match status" value="1"/>
</dbReference>
<sequence length="922" mass="101100">MLDRPNPQPEPSPLPNGHKPPPQGLGGTAKPIKRRLRTPDRLDLAKWPPDDADLPGGAPDGGAVPPAPAGGGGGGADFGDGDFKKGRFNPVTIIVALLIVAGGAAALFFGIKQGQEKMTVEQVVKEKKNIFVLPVKDQIPRWRTWAANPNEWSLQQEALIQLAYAEDPEGVTHAIKALEQPDHRVKGVSAQVLAYYGSPKGDAGKAALLKALQEADDSDKPQIVWALVMLKEPQVFKDAMDQYRKGFLSKVERLGGGTAFDPERLASLVPLDEFAKLASDQSPSVRQLVATLLSRDASPKWTQTLITLVKDPDSEVGREAATGLGKIGDETARAPLLSALSSSSKENRQKFLEALRDGIGGEGLVLALDSVKKDPPESEWFQTKQLFEMMKDIADPRVGDSLVKWLDGSKPTLHWQGEAGTRLAEVGDVRAAKYLGERMRIDPGKLYAQERFWEADEGGHLSRTDLPRVVATRMLADLAMIHPDKKVELKAAAEDGVLFWIKDRPQPHANGLRFLAAVQSEKVKNDLRDWAFPKDPLPKEGAQPPFPTAFETAQSALRYVGLMKDESAFPKLLEQFKRKPDKKMDITQEALNGAGLAMLGMALRAVGYGAAQGLGQWGDNRASKPLMELIEDESWHEEARAAACDALAWCADDKTMSEVAKKAKEYGAKKEPRKQLIGACYASTLSLKPVPTIASELADLLTPELDIGLRMAYARAIGIGGFDQATEAKLFEKLQNPEIRNAAALALILGGSTDTAARTVAMYGDFGPDALNDLKDHYFRAFGYWSDEDFKRGNIYRWVTNAEAIARIKVADTPQEWSRQRLQSQFDNLKFDNGPHSETRVVLRYRLWQDAKTGDATRKKGAIQTLKFMKERGVLMALRQEQGETGEMAKKAFFEIMNPKAIVAEDLSALQPKGKGDKGDKQ</sequence>
<feature type="transmembrane region" description="Helical" evidence="2">
    <location>
        <begin position="91"/>
        <end position="111"/>
    </location>
</feature>
<evidence type="ECO:0000256" key="1">
    <source>
        <dbReference type="SAM" id="MobiDB-lite"/>
    </source>
</evidence>
<dbReference type="SUPFAM" id="SSF48371">
    <property type="entry name" value="ARM repeat"/>
    <property type="match status" value="2"/>
</dbReference>
<feature type="compositionally biased region" description="Low complexity" evidence="1">
    <location>
        <begin position="54"/>
        <end position="64"/>
    </location>
</feature>
<reference evidence="3 4" key="1">
    <citation type="submission" date="2022-11" db="EMBL/GenBank/DDBJ databases">
        <title>Minimal conservation of predation-associated metabolite biosynthetic gene clusters underscores biosynthetic potential of Myxococcota including descriptions for ten novel species: Archangium lansinium sp. nov., Myxococcus landrumus sp. nov., Nannocystis bai.</title>
        <authorList>
            <person name="Ahearne A."/>
            <person name="Stevens C."/>
            <person name="Dowd S."/>
        </authorList>
    </citation>
    <scope>NUCLEOTIDE SEQUENCE [LARGE SCALE GENOMIC DNA]</scope>
    <source>
        <strain evidence="3 4">RJM3</strain>
    </source>
</reference>
<dbReference type="Gene3D" id="1.25.10.10">
    <property type="entry name" value="Leucine-rich Repeat Variant"/>
    <property type="match status" value="3"/>
</dbReference>